<dbReference type="Proteomes" id="UP000267654">
    <property type="component" value="Unassembled WGS sequence"/>
</dbReference>
<dbReference type="PANTHER" id="PTHR34138">
    <property type="entry name" value="CELL SHAPE-DETERMINING PROTEIN MREC"/>
    <property type="match status" value="1"/>
</dbReference>
<evidence type="ECO:0000313" key="8">
    <source>
        <dbReference type="EMBL" id="RLE14405.1"/>
    </source>
</evidence>
<feature type="domain" description="Rod shape-determining protein MreC beta-barrel core" evidence="7">
    <location>
        <begin position="120"/>
        <end position="266"/>
    </location>
</feature>
<protein>
    <recommendedName>
        <fullName evidence="2 5">Cell shape-determining protein MreC</fullName>
    </recommendedName>
    <alternativeName>
        <fullName evidence="4 5">Cell shape protein MreC</fullName>
    </alternativeName>
</protein>
<keyword evidence="3 5" id="KW-0133">Cell shape</keyword>
<proteinExistence type="inferred from homology"/>
<comment type="similarity">
    <text evidence="1 5">Belongs to the MreC family.</text>
</comment>
<comment type="caution">
    <text evidence="8">The sequence shown here is derived from an EMBL/GenBank/DDBJ whole genome shotgun (WGS) entry which is preliminary data.</text>
</comment>
<dbReference type="PIRSF" id="PIRSF038471">
    <property type="entry name" value="MreC"/>
    <property type="match status" value="1"/>
</dbReference>
<dbReference type="InterPro" id="IPR042177">
    <property type="entry name" value="Cell/Rod_1"/>
</dbReference>
<dbReference type="GO" id="GO:0005886">
    <property type="term" value="C:plasma membrane"/>
    <property type="evidence" value="ECO:0007669"/>
    <property type="project" value="TreeGrafter"/>
</dbReference>
<reference evidence="8 9" key="1">
    <citation type="submission" date="2018-06" db="EMBL/GenBank/DDBJ databases">
        <title>Extensive metabolic versatility and redundancy in microbially diverse, dynamic hydrothermal sediments.</title>
        <authorList>
            <person name="Dombrowski N."/>
            <person name="Teske A."/>
            <person name="Baker B.J."/>
        </authorList>
    </citation>
    <scope>NUCLEOTIDE SEQUENCE [LARGE SCALE GENOMIC DNA]</scope>
    <source>
        <strain evidence="8">B19_G9</strain>
    </source>
</reference>
<name>A0A662DG14_UNCAE</name>
<evidence type="ECO:0000313" key="9">
    <source>
        <dbReference type="Proteomes" id="UP000267654"/>
    </source>
</evidence>
<sequence>MLNSKKLVLVAFLLIVSFILMLFSYYDPTRIIQIRKKGYFLGSFFYNVSSNSKLYLSDLIKSISEAQKIKKENELLRRRLDELIFKERSYYREIQIANQRLEKLLNFKEKTPYRLIPTRVVAYSLESFFKEIYINKGKKDGIKEGMSVVNADGLVGKVVEVYSNQSKVMLIIDNRSKVGVRVQRTRDVGILQGTGNPNECRLLYILTKSELEKGDSVITSGLGGLFPPGIPVGYISHIEKNPSYLFQKIKVKPAVDFGKLEDLFLIEGKE</sequence>
<dbReference type="InterPro" id="IPR007221">
    <property type="entry name" value="MreC"/>
</dbReference>
<dbReference type="InterPro" id="IPR055342">
    <property type="entry name" value="MreC_beta-barrel_core"/>
</dbReference>
<dbReference type="AlphaFoldDB" id="A0A662DG14"/>
<evidence type="ECO:0000256" key="5">
    <source>
        <dbReference type="PIRNR" id="PIRNR038471"/>
    </source>
</evidence>
<dbReference type="GO" id="GO:0008360">
    <property type="term" value="P:regulation of cell shape"/>
    <property type="evidence" value="ECO:0007669"/>
    <property type="project" value="UniProtKB-KW"/>
</dbReference>
<evidence type="ECO:0000256" key="3">
    <source>
        <dbReference type="ARBA" id="ARBA00022960"/>
    </source>
</evidence>
<dbReference type="Gene3D" id="2.40.10.350">
    <property type="entry name" value="Rod shape-determining protein MreC, domain 2"/>
    <property type="match status" value="1"/>
</dbReference>
<dbReference type="Gene3D" id="2.40.10.340">
    <property type="entry name" value="Rod shape-determining protein MreC, domain 1"/>
    <property type="match status" value="1"/>
</dbReference>
<dbReference type="EMBL" id="QMQB01000039">
    <property type="protein sequence ID" value="RLE14405.1"/>
    <property type="molecule type" value="Genomic_DNA"/>
</dbReference>
<evidence type="ECO:0000259" key="7">
    <source>
        <dbReference type="Pfam" id="PF04085"/>
    </source>
</evidence>
<accession>A0A662DG14</accession>
<dbReference type="PANTHER" id="PTHR34138:SF1">
    <property type="entry name" value="CELL SHAPE-DETERMINING PROTEIN MREC"/>
    <property type="match status" value="1"/>
</dbReference>
<comment type="function">
    <text evidence="5">Involved in formation and maintenance of cell shape.</text>
</comment>
<evidence type="ECO:0000256" key="4">
    <source>
        <dbReference type="ARBA" id="ARBA00032089"/>
    </source>
</evidence>
<organism evidence="8 9">
    <name type="scientific">Aerophobetes bacterium</name>
    <dbReference type="NCBI Taxonomy" id="2030807"/>
    <lineage>
        <taxon>Bacteria</taxon>
        <taxon>Candidatus Aerophobota</taxon>
    </lineage>
</organism>
<evidence type="ECO:0000256" key="1">
    <source>
        <dbReference type="ARBA" id="ARBA00009369"/>
    </source>
</evidence>
<keyword evidence="6" id="KW-0175">Coiled coil</keyword>
<evidence type="ECO:0000256" key="2">
    <source>
        <dbReference type="ARBA" id="ARBA00013855"/>
    </source>
</evidence>
<gene>
    <name evidence="8" type="primary">mreC</name>
    <name evidence="8" type="ORF">DRI96_01510</name>
</gene>
<feature type="coiled-coil region" evidence="6">
    <location>
        <begin position="66"/>
        <end position="111"/>
    </location>
</feature>
<dbReference type="InterPro" id="IPR042175">
    <property type="entry name" value="Cell/Rod_MreC_2"/>
</dbReference>
<dbReference type="NCBIfam" id="TIGR00219">
    <property type="entry name" value="mreC"/>
    <property type="match status" value="1"/>
</dbReference>
<evidence type="ECO:0000256" key="6">
    <source>
        <dbReference type="SAM" id="Coils"/>
    </source>
</evidence>
<dbReference type="Pfam" id="PF04085">
    <property type="entry name" value="MreC"/>
    <property type="match status" value="1"/>
</dbReference>